<evidence type="ECO:0000313" key="3">
    <source>
        <dbReference type="Proteomes" id="UP001589906"/>
    </source>
</evidence>
<protein>
    <submittedName>
        <fullName evidence="2">Uncharacterized protein</fullName>
    </submittedName>
</protein>
<dbReference type="EMBL" id="JBHLSW010000005">
    <property type="protein sequence ID" value="MFC0633738.1"/>
    <property type="molecule type" value="Genomic_DNA"/>
</dbReference>
<dbReference type="Proteomes" id="UP001589906">
    <property type="component" value="Unassembled WGS sequence"/>
</dbReference>
<keyword evidence="1" id="KW-1133">Transmembrane helix</keyword>
<sequence length="43" mass="4576">MRQLPVQLPPERPRGEGGRSLFGLACLVAVVFAAAWWAAGALL</sequence>
<keyword evidence="1" id="KW-0812">Transmembrane</keyword>
<reference evidence="2 3" key="1">
    <citation type="submission" date="2024-09" db="EMBL/GenBank/DDBJ databases">
        <authorList>
            <person name="Sun Q."/>
            <person name="Mori K."/>
        </authorList>
    </citation>
    <scope>NUCLEOTIDE SEQUENCE [LARGE SCALE GENOMIC DNA]</scope>
    <source>
        <strain evidence="2 3">NCAIM B.02621</strain>
    </source>
</reference>
<gene>
    <name evidence="2" type="ORF">ACFFGE_07580</name>
</gene>
<evidence type="ECO:0000256" key="1">
    <source>
        <dbReference type="SAM" id="Phobius"/>
    </source>
</evidence>
<keyword evidence="1" id="KW-0472">Membrane</keyword>
<name>A0ABV6R510_9CAUL</name>
<accession>A0ABV6R510</accession>
<proteinExistence type="predicted"/>
<organism evidence="2 3">
    <name type="scientific">Brevundimonas balnearis</name>
    <dbReference type="NCBI Taxonomy" id="1572858"/>
    <lineage>
        <taxon>Bacteria</taxon>
        <taxon>Pseudomonadati</taxon>
        <taxon>Pseudomonadota</taxon>
        <taxon>Alphaproteobacteria</taxon>
        <taxon>Caulobacterales</taxon>
        <taxon>Caulobacteraceae</taxon>
        <taxon>Brevundimonas</taxon>
    </lineage>
</organism>
<comment type="caution">
    <text evidence="2">The sequence shown here is derived from an EMBL/GenBank/DDBJ whole genome shotgun (WGS) entry which is preliminary data.</text>
</comment>
<feature type="transmembrane region" description="Helical" evidence="1">
    <location>
        <begin position="21"/>
        <end position="39"/>
    </location>
</feature>
<evidence type="ECO:0000313" key="2">
    <source>
        <dbReference type="EMBL" id="MFC0633738.1"/>
    </source>
</evidence>
<keyword evidence="3" id="KW-1185">Reference proteome</keyword>
<dbReference type="RefSeq" id="WP_376835708.1">
    <property type="nucleotide sequence ID" value="NZ_JBHLSW010000005.1"/>
</dbReference>